<name>A0A1R3ITM8_9ROSI</name>
<accession>A0A1R3ITM8</accession>
<evidence type="ECO:0000313" key="1">
    <source>
        <dbReference type="EMBL" id="OMO85941.1"/>
    </source>
</evidence>
<sequence length="60" mass="6333">MAYERQKDEQVGNNFVGTFGTLLSDVNSGGFWLAGACWSASQASVLGLRTVGQRAAQPAL</sequence>
<evidence type="ECO:0000313" key="2">
    <source>
        <dbReference type="Proteomes" id="UP000187203"/>
    </source>
</evidence>
<dbReference type="EMBL" id="AWUE01017650">
    <property type="protein sequence ID" value="OMO85941.1"/>
    <property type="molecule type" value="Genomic_DNA"/>
</dbReference>
<dbReference type="AlphaFoldDB" id="A0A1R3ITM8"/>
<comment type="caution">
    <text evidence="1">The sequence shown here is derived from an EMBL/GenBank/DDBJ whole genome shotgun (WGS) entry which is preliminary data.</text>
</comment>
<dbReference type="Proteomes" id="UP000187203">
    <property type="component" value="Unassembled WGS sequence"/>
</dbReference>
<keyword evidence="2" id="KW-1185">Reference proteome</keyword>
<proteinExistence type="predicted"/>
<protein>
    <submittedName>
        <fullName evidence="1">Uncharacterized protein</fullName>
    </submittedName>
</protein>
<reference evidence="2" key="1">
    <citation type="submission" date="2013-09" db="EMBL/GenBank/DDBJ databases">
        <title>Corchorus olitorius genome sequencing.</title>
        <authorList>
            <person name="Alam M."/>
            <person name="Haque M.S."/>
            <person name="Islam M.S."/>
            <person name="Emdad E.M."/>
            <person name="Islam M.M."/>
            <person name="Ahmed B."/>
            <person name="Halim A."/>
            <person name="Hossen Q.M.M."/>
            <person name="Hossain M.Z."/>
            <person name="Ahmed R."/>
            <person name="Khan M.M."/>
            <person name="Islam R."/>
            <person name="Rashid M.M."/>
            <person name="Khan S.A."/>
            <person name="Rahman M.S."/>
            <person name="Alam M."/>
            <person name="Yahiya A.S."/>
            <person name="Khan M.S."/>
            <person name="Azam M.S."/>
            <person name="Haque T."/>
            <person name="Lashkar M.Z.H."/>
            <person name="Akhand A.I."/>
            <person name="Morshed G."/>
            <person name="Roy S."/>
            <person name="Uddin K.S."/>
            <person name="Rabeya T."/>
            <person name="Hossain A.S."/>
            <person name="Chowdhury A."/>
            <person name="Snigdha A.R."/>
            <person name="Mortoza M.S."/>
            <person name="Matin S.A."/>
            <person name="Hoque S.M.E."/>
            <person name="Islam M.K."/>
            <person name="Roy D.K."/>
            <person name="Haider R."/>
            <person name="Moosa M.M."/>
            <person name="Elias S.M."/>
            <person name="Hasan A.M."/>
            <person name="Jahan S."/>
            <person name="Shafiuddin M."/>
            <person name="Mahmood N."/>
            <person name="Shommy N.S."/>
        </authorList>
    </citation>
    <scope>NUCLEOTIDE SEQUENCE [LARGE SCALE GENOMIC DNA]</scope>
    <source>
        <strain evidence="2">cv. O-4</strain>
    </source>
</reference>
<organism evidence="1 2">
    <name type="scientific">Corchorus olitorius</name>
    <dbReference type="NCBI Taxonomy" id="93759"/>
    <lineage>
        <taxon>Eukaryota</taxon>
        <taxon>Viridiplantae</taxon>
        <taxon>Streptophyta</taxon>
        <taxon>Embryophyta</taxon>
        <taxon>Tracheophyta</taxon>
        <taxon>Spermatophyta</taxon>
        <taxon>Magnoliopsida</taxon>
        <taxon>eudicotyledons</taxon>
        <taxon>Gunneridae</taxon>
        <taxon>Pentapetalae</taxon>
        <taxon>rosids</taxon>
        <taxon>malvids</taxon>
        <taxon>Malvales</taxon>
        <taxon>Malvaceae</taxon>
        <taxon>Grewioideae</taxon>
        <taxon>Apeibeae</taxon>
        <taxon>Corchorus</taxon>
    </lineage>
</organism>
<gene>
    <name evidence="1" type="ORF">COLO4_21370</name>
</gene>